<organism evidence="2 3">
    <name type="scientific">Engelhardtia mirabilis</name>
    <dbReference type="NCBI Taxonomy" id="2528011"/>
    <lineage>
        <taxon>Bacteria</taxon>
        <taxon>Pseudomonadati</taxon>
        <taxon>Planctomycetota</taxon>
        <taxon>Planctomycetia</taxon>
        <taxon>Planctomycetia incertae sedis</taxon>
        <taxon>Engelhardtia</taxon>
    </lineage>
</organism>
<dbReference type="Proteomes" id="UP000316921">
    <property type="component" value="Chromosome"/>
</dbReference>
<protein>
    <submittedName>
        <fullName evidence="2">Tetratricopeptide repeat protein</fullName>
    </submittedName>
</protein>
<sequence length="388" mass="41870" precursor="true">MQLRLATLVFMASAPIAPALGAGPGCALIAETQVSGATQDQPLKAESRAAVEALQELLTRLELGLQGPALELGLPLVAEGGMLAGDGRAVATVARALFQAGRESEADALLVRARVSPDTIGWVDLERAWIALQRDQLDEARALLIDQSGGTTPLRHPELPAAWILLARVQARAGRLDQAALFARRFLELAPLHEDAPSAWHLLSRDAAQRGAGAEAQELLERSNQLRQWHEVMRVRRLQMRQTPTEPLPRLGLALGWMQVEAWDRAAAELEALLAIQPDYCRARFHLGEARRLGGDAAGAIEAYGACIECDATDMRPRLNRALLLRAAGRNDEALADLTAVASSDAAEDPLFLGAHLELARALRDAGRTEDSAAAYERYRALGGDEEL</sequence>
<dbReference type="Gene3D" id="1.25.40.10">
    <property type="entry name" value="Tetratricopeptide repeat domain"/>
    <property type="match status" value="3"/>
</dbReference>
<dbReference type="SMART" id="SM00028">
    <property type="entry name" value="TPR"/>
    <property type="match status" value="5"/>
</dbReference>
<accession>A0A518BI74</accession>
<keyword evidence="3" id="KW-1185">Reference proteome</keyword>
<dbReference type="KEGG" id="pbap:Pla133_17560"/>
<feature type="chain" id="PRO_5021803828" evidence="1">
    <location>
        <begin position="22"/>
        <end position="388"/>
    </location>
</feature>
<gene>
    <name evidence="2" type="ORF">Pla133_17560</name>
</gene>
<dbReference type="InterPro" id="IPR019734">
    <property type="entry name" value="TPR_rpt"/>
</dbReference>
<dbReference type="SUPFAM" id="SSF48452">
    <property type="entry name" value="TPR-like"/>
    <property type="match status" value="2"/>
</dbReference>
<proteinExistence type="predicted"/>
<reference evidence="2 3" key="1">
    <citation type="submission" date="2019-02" db="EMBL/GenBank/DDBJ databases">
        <title>Deep-cultivation of Planctomycetes and their phenomic and genomic characterization uncovers novel biology.</title>
        <authorList>
            <person name="Wiegand S."/>
            <person name="Jogler M."/>
            <person name="Boedeker C."/>
            <person name="Pinto D."/>
            <person name="Vollmers J."/>
            <person name="Rivas-Marin E."/>
            <person name="Kohn T."/>
            <person name="Peeters S.H."/>
            <person name="Heuer A."/>
            <person name="Rast P."/>
            <person name="Oberbeckmann S."/>
            <person name="Bunk B."/>
            <person name="Jeske O."/>
            <person name="Meyerdierks A."/>
            <person name="Storesund J.E."/>
            <person name="Kallscheuer N."/>
            <person name="Luecker S."/>
            <person name="Lage O.M."/>
            <person name="Pohl T."/>
            <person name="Merkel B.J."/>
            <person name="Hornburger P."/>
            <person name="Mueller R.-W."/>
            <person name="Bruemmer F."/>
            <person name="Labrenz M."/>
            <person name="Spormann A.M."/>
            <person name="Op den Camp H."/>
            <person name="Overmann J."/>
            <person name="Amann R."/>
            <person name="Jetten M.S.M."/>
            <person name="Mascher T."/>
            <person name="Medema M.H."/>
            <person name="Devos D.P."/>
            <person name="Kaster A.-K."/>
            <person name="Ovreas L."/>
            <person name="Rohde M."/>
            <person name="Galperin M.Y."/>
            <person name="Jogler C."/>
        </authorList>
    </citation>
    <scope>NUCLEOTIDE SEQUENCE [LARGE SCALE GENOMIC DNA]</scope>
    <source>
        <strain evidence="2 3">Pla133</strain>
    </source>
</reference>
<evidence type="ECO:0000256" key="1">
    <source>
        <dbReference type="SAM" id="SignalP"/>
    </source>
</evidence>
<evidence type="ECO:0000313" key="3">
    <source>
        <dbReference type="Proteomes" id="UP000316921"/>
    </source>
</evidence>
<dbReference type="RefSeq" id="WP_145064496.1">
    <property type="nucleotide sequence ID" value="NZ_CP036287.1"/>
</dbReference>
<dbReference type="EMBL" id="CP036287">
    <property type="protein sequence ID" value="QDU66680.1"/>
    <property type="molecule type" value="Genomic_DNA"/>
</dbReference>
<evidence type="ECO:0000313" key="2">
    <source>
        <dbReference type="EMBL" id="QDU66680.1"/>
    </source>
</evidence>
<dbReference type="Pfam" id="PF13432">
    <property type="entry name" value="TPR_16"/>
    <property type="match status" value="2"/>
</dbReference>
<keyword evidence="1" id="KW-0732">Signal</keyword>
<dbReference type="AlphaFoldDB" id="A0A518BI74"/>
<name>A0A518BI74_9BACT</name>
<dbReference type="InterPro" id="IPR011990">
    <property type="entry name" value="TPR-like_helical_dom_sf"/>
</dbReference>
<feature type="signal peptide" evidence="1">
    <location>
        <begin position="1"/>
        <end position="21"/>
    </location>
</feature>